<name>A0A1I6DXI9_9FIRM</name>
<dbReference type="GO" id="GO:0009234">
    <property type="term" value="P:menaquinone biosynthetic process"/>
    <property type="evidence" value="ECO:0007669"/>
    <property type="project" value="UniProtKB-UniRule"/>
</dbReference>
<dbReference type="HAMAP" id="MF_00995">
    <property type="entry name" value="MqnA"/>
    <property type="match status" value="1"/>
</dbReference>
<evidence type="ECO:0000256" key="4">
    <source>
        <dbReference type="HAMAP-Rule" id="MF_00995"/>
    </source>
</evidence>
<evidence type="ECO:0000256" key="2">
    <source>
        <dbReference type="ARBA" id="ARBA00022428"/>
    </source>
</evidence>
<evidence type="ECO:0000256" key="1">
    <source>
        <dbReference type="ARBA" id="ARBA00004863"/>
    </source>
</evidence>
<dbReference type="Pfam" id="PF02621">
    <property type="entry name" value="VitK2_biosynth"/>
    <property type="match status" value="1"/>
</dbReference>
<gene>
    <name evidence="4" type="primary">mqnA</name>
    <name evidence="5" type="ORF">SAMN05660706_12023</name>
</gene>
<proteinExistence type="inferred from homology"/>
<evidence type="ECO:0000313" key="5">
    <source>
        <dbReference type="EMBL" id="SFR10051.1"/>
    </source>
</evidence>
<dbReference type="InterPro" id="IPR003773">
    <property type="entry name" value="Menaquinone_biosynth"/>
</dbReference>
<comment type="function">
    <text evidence="4">Catalyzes the dehydration of chorismate into 3-[(1-carboxyvinyl)oxy]benzoate, a step in the biosynthesis of menaquinone (MK, vitamin K2).</text>
</comment>
<dbReference type="EC" id="4.2.1.151" evidence="4"/>
<reference evidence="6" key="1">
    <citation type="submission" date="2016-10" db="EMBL/GenBank/DDBJ databases">
        <authorList>
            <person name="Varghese N."/>
            <person name="Submissions S."/>
        </authorList>
    </citation>
    <scope>NUCLEOTIDE SEQUENCE [LARGE SCALE GENOMIC DNA]</scope>
    <source>
        <strain evidence="6">DSM 3669</strain>
    </source>
</reference>
<comment type="similarity">
    <text evidence="4">Belongs to the MqnA/MqnD family. MqnA subfamily.</text>
</comment>
<dbReference type="OrthoDB" id="9810112at2"/>
<keyword evidence="3 4" id="KW-0456">Lyase</keyword>
<comment type="catalytic activity">
    <reaction evidence="4">
        <text>chorismate = 3-[(1-carboxyvinyl)-oxy]benzoate + H2O</text>
        <dbReference type="Rhea" id="RHEA:40051"/>
        <dbReference type="ChEBI" id="CHEBI:15377"/>
        <dbReference type="ChEBI" id="CHEBI:29748"/>
        <dbReference type="ChEBI" id="CHEBI:76981"/>
        <dbReference type="EC" id="4.2.1.151"/>
    </reaction>
</comment>
<dbReference type="GO" id="GO:0016836">
    <property type="term" value="F:hydro-lyase activity"/>
    <property type="evidence" value="ECO:0007669"/>
    <property type="project" value="UniProtKB-UniRule"/>
</dbReference>
<dbReference type="InterPro" id="IPR030868">
    <property type="entry name" value="MqnA"/>
</dbReference>
<dbReference type="STRING" id="39060.SAMN05660706_12023"/>
<dbReference type="SUPFAM" id="SSF53850">
    <property type="entry name" value="Periplasmic binding protein-like II"/>
    <property type="match status" value="1"/>
</dbReference>
<dbReference type="RefSeq" id="WP_092484654.1">
    <property type="nucleotide sequence ID" value="NZ_FOYM01000020.1"/>
</dbReference>
<dbReference type="Proteomes" id="UP000199584">
    <property type="component" value="Unassembled WGS sequence"/>
</dbReference>
<accession>A0A1I6DXI9</accession>
<dbReference type="PANTHER" id="PTHR37690">
    <property type="entry name" value="CHORISMATE DEHYDRATASE"/>
    <property type="match status" value="1"/>
</dbReference>
<dbReference type="AlphaFoldDB" id="A0A1I6DXI9"/>
<keyword evidence="6" id="KW-1185">Reference proteome</keyword>
<comment type="pathway">
    <text evidence="1 4">Quinol/quinone metabolism; menaquinone biosynthesis.</text>
</comment>
<dbReference type="Gene3D" id="3.40.190.10">
    <property type="entry name" value="Periplasmic binding protein-like II"/>
    <property type="match status" value="2"/>
</dbReference>
<keyword evidence="2 4" id="KW-0474">Menaquinone biosynthesis</keyword>
<dbReference type="CDD" id="cd13634">
    <property type="entry name" value="PBP2_Sco4506"/>
    <property type="match status" value="1"/>
</dbReference>
<dbReference type="PANTHER" id="PTHR37690:SF1">
    <property type="entry name" value="CHORISMATE DEHYDRATASE"/>
    <property type="match status" value="1"/>
</dbReference>
<evidence type="ECO:0000313" key="6">
    <source>
        <dbReference type="Proteomes" id="UP000199584"/>
    </source>
</evidence>
<sequence length="279" mass="31429">MPALRLGQVDYINCIPVYHALEEGLLVSDIELVKGPPTKLNNMFLNSELDITPISSIEYARHVDKCIILPNLSISADGKVESILFFSRLPLTELEGKTVSVTTSSATSVVLLRILFEHYYHVDVEIVSASPDLDAMLARADGALLIGDDAMQAHRVVLLENRDIIVTDLGEAWKQFTGQKMVYAIWVVRTELAKTAPHIVEQASHLLYESKLIGLAHRDALVQKAHRRSGLPFEIVDHYIDTIHHDLDEAERKALLTYYDFAYKSGIIEERVRLNIWSE</sequence>
<organism evidence="5 6">
    <name type="scientific">Desulfoscipio geothermicus DSM 3669</name>
    <dbReference type="NCBI Taxonomy" id="1121426"/>
    <lineage>
        <taxon>Bacteria</taxon>
        <taxon>Bacillati</taxon>
        <taxon>Bacillota</taxon>
        <taxon>Clostridia</taxon>
        <taxon>Eubacteriales</taxon>
        <taxon>Desulfallaceae</taxon>
        <taxon>Desulfoscipio</taxon>
    </lineage>
</organism>
<dbReference type="UniPathway" id="UPA00079"/>
<dbReference type="EMBL" id="FOYM01000020">
    <property type="protein sequence ID" value="SFR10051.1"/>
    <property type="molecule type" value="Genomic_DNA"/>
</dbReference>
<evidence type="ECO:0000256" key="3">
    <source>
        <dbReference type="ARBA" id="ARBA00023239"/>
    </source>
</evidence>
<protein>
    <recommendedName>
        <fullName evidence="4">Chorismate dehydratase</fullName>
        <ecNumber evidence="4">4.2.1.151</ecNumber>
    </recommendedName>
    <alternativeName>
        <fullName evidence="4">Menaquinone biosynthetic enzyme MqnA</fullName>
    </alternativeName>
</protein>